<gene>
    <name evidence="2" type="ORF">BASA50_009895</name>
</gene>
<comment type="caution">
    <text evidence="2">The sequence shown here is derived from an EMBL/GenBank/DDBJ whole genome shotgun (WGS) entry which is preliminary data.</text>
</comment>
<sequence>MMVQRAMWTTRAVTAATSSTDIIRGCLLRTVRQDFYRVADRHALLSCIRLLTTQSTLADTVSVTDQEWTHIALNRPLEHSQSNIKVHLVGVYSRATLADLDRIKTVIAKVQPSVVCLGMLPCLESSASPTQGHTVWPLSISNPSHNDLHHRHESRLRSRDIVEQVLTLLDPLVTHIQIFRKICTPSDIQSAADKHIFDEAHSRNKLVDRSQHPYMSPSIFARVIYRLLSYAAFGGHRNVSHDSFQHMSIQDVDMRVRIWGVFYRTALYWSVVLPNAVLVEQLRRVVCDAAASCAAQALTPNRSGQPASQSSASAPASGIQRRDIVLIVDKLHVAGIGAMWADVVKNTRFVYGGKHANTLIDSDSRSFLTEWITAHKNGDILPGETSLASSTDSRNVGKEMSSMYTDRRGTGRYRSVVVVSSSKINRSGHAFDDGYGHHATSVASPSQSTNDPSIPLPLSTERSLRPTPPITDTSLPSADSESSFKTTAMTKIGRLKAVRRE</sequence>
<organism evidence="2 3">
    <name type="scientific">Batrachochytrium salamandrivorans</name>
    <dbReference type="NCBI Taxonomy" id="1357716"/>
    <lineage>
        <taxon>Eukaryota</taxon>
        <taxon>Fungi</taxon>
        <taxon>Fungi incertae sedis</taxon>
        <taxon>Chytridiomycota</taxon>
        <taxon>Chytridiomycota incertae sedis</taxon>
        <taxon>Chytridiomycetes</taxon>
        <taxon>Rhizophydiales</taxon>
        <taxon>Rhizophydiales incertae sedis</taxon>
        <taxon>Batrachochytrium</taxon>
    </lineage>
</organism>
<accession>A0ABQ8F016</accession>
<dbReference type="Proteomes" id="UP001648503">
    <property type="component" value="Unassembled WGS sequence"/>
</dbReference>
<feature type="compositionally biased region" description="Polar residues" evidence="1">
    <location>
        <begin position="441"/>
        <end position="452"/>
    </location>
</feature>
<dbReference type="EMBL" id="JAFCIX010000443">
    <property type="protein sequence ID" value="KAH6589638.1"/>
    <property type="molecule type" value="Genomic_DNA"/>
</dbReference>
<protein>
    <submittedName>
        <fullName evidence="2">Uncharacterized protein</fullName>
    </submittedName>
</protein>
<feature type="region of interest" description="Disordered" evidence="1">
    <location>
        <begin position="429"/>
        <end position="488"/>
    </location>
</feature>
<proteinExistence type="predicted"/>
<keyword evidence="3" id="KW-1185">Reference proteome</keyword>
<evidence type="ECO:0000313" key="3">
    <source>
        <dbReference type="Proteomes" id="UP001648503"/>
    </source>
</evidence>
<evidence type="ECO:0000313" key="2">
    <source>
        <dbReference type="EMBL" id="KAH6589638.1"/>
    </source>
</evidence>
<name>A0ABQ8F016_9FUNG</name>
<evidence type="ECO:0000256" key="1">
    <source>
        <dbReference type="SAM" id="MobiDB-lite"/>
    </source>
</evidence>
<feature type="compositionally biased region" description="Polar residues" evidence="1">
    <location>
        <begin position="470"/>
        <end position="488"/>
    </location>
</feature>
<reference evidence="2 3" key="1">
    <citation type="submission" date="2021-02" db="EMBL/GenBank/DDBJ databases">
        <title>Variation within the Batrachochytrium salamandrivorans European outbreak.</title>
        <authorList>
            <person name="Kelly M."/>
            <person name="Pasmans F."/>
            <person name="Shea T.P."/>
            <person name="Munoz J.F."/>
            <person name="Carranza S."/>
            <person name="Cuomo C.A."/>
            <person name="Martel A."/>
        </authorList>
    </citation>
    <scope>NUCLEOTIDE SEQUENCE [LARGE SCALE GENOMIC DNA]</scope>
    <source>
        <strain evidence="2 3">AMFP18/2</strain>
    </source>
</reference>